<dbReference type="Gene3D" id="3.60.40.10">
    <property type="entry name" value="PPM-type phosphatase domain"/>
    <property type="match status" value="1"/>
</dbReference>
<keyword evidence="2 4" id="KW-0378">Hydrolase</keyword>
<dbReference type="SMART" id="SM00331">
    <property type="entry name" value="PP2C_SIG"/>
    <property type="match status" value="1"/>
</dbReference>
<dbReference type="InterPro" id="IPR015655">
    <property type="entry name" value="PP2C"/>
</dbReference>
<dbReference type="InterPro" id="IPR001932">
    <property type="entry name" value="PPM-type_phosphatase-like_dom"/>
</dbReference>
<dbReference type="SUPFAM" id="SSF81606">
    <property type="entry name" value="PP2C-like"/>
    <property type="match status" value="1"/>
</dbReference>
<dbReference type="GO" id="GO:0046872">
    <property type="term" value="F:metal ion binding"/>
    <property type="evidence" value="ECO:0007669"/>
    <property type="project" value="UniProtKB-KW"/>
</dbReference>
<organism evidence="6 7">
    <name type="scientific">Hypsizygus marmoreus</name>
    <name type="common">White beech mushroom</name>
    <name type="synonym">Agaricus marmoreus</name>
    <dbReference type="NCBI Taxonomy" id="39966"/>
    <lineage>
        <taxon>Eukaryota</taxon>
        <taxon>Fungi</taxon>
        <taxon>Dikarya</taxon>
        <taxon>Basidiomycota</taxon>
        <taxon>Agaricomycotina</taxon>
        <taxon>Agaricomycetes</taxon>
        <taxon>Agaricomycetidae</taxon>
        <taxon>Agaricales</taxon>
        <taxon>Tricholomatineae</taxon>
        <taxon>Lyophyllaceae</taxon>
        <taxon>Hypsizygus</taxon>
    </lineage>
</organism>
<evidence type="ECO:0000259" key="5">
    <source>
        <dbReference type="PROSITE" id="PS51746"/>
    </source>
</evidence>
<name>A0A369JQ75_HYPMA</name>
<dbReference type="SMART" id="SM00332">
    <property type="entry name" value="PP2Cc"/>
    <property type="match status" value="1"/>
</dbReference>
<gene>
    <name evidence="6" type="ORF">Hypma_009394</name>
</gene>
<accession>A0A369JQ75</accession>
<feature type="domain" description="PPM-type phosphatase" evidence="5">
    <location>
        <begin position="18"/>
        <end position="324"/>
    </location>
</feature>
<dbReference type="AlphaFoldDB" id="A0A369JQ75"/>
<evidence type="ECO:0000313" key="7">
    <source>
        <dbReference type="Proteomes" id="UP000076154"/>
    </source>
</evidence>
<sequence>MASQDVVYTSTENHAGFKIDVVQYQPTKRPIEDRFSVSTKSSNRLLLGVYDGHGGSHTAEHISNILPTALLSHPPEKHAQIFRETDHTMIRAFTRDHSLLRPKSKSSDWVHHAQVVRAGCTALILDIDVNTLIASYANAGDCRAVFYPPVDAEGHLRQTEDLNAKTPSEQQRLAQEHPGEDLVVVSGRLFGRLMSTRGFGDACYKLPHGTIGNWQHRRYIDALSAVKESGKIPMNSQYHAMFHTYRTPPYLTAAPEIGTMQLQKDSFVIMATDGLWDCVSSNDAVQIVRGGLEQEVDNLAEHLLHSVRATRAPGDDVTILLLHIIHT</sequence>
<dbReference type="EMBL" id="LUEZ02000046">
    <property type="protein sequence ID" value="RDB23492.1"/>
    <property type="molecule type" value="Genomic_DNA"/>
</dbReference>
<dbReference type="PROSITE" id="PS51746">
    <property type="entry name" value="PPM_2"/>
    <property type="match status" value="1"/>
</dbReference>
<dbReference type="InParanoid" id="A0A369JQ75"/>
<dbReference type="InterPro" id="IPR000222">
    <property type="entry name" value="PP2C_BS"/>
</dbReference>
<evidence type="ECO:0000256" key="2">
    <source>
        <dbReference type="ARBA" id="ARBA00022801"/>
    </source>
</evidence>
<evidence type="ECO:0000256" key="4">
    <source>
        <dbReference type="RuleBase" id="RU003465"/>
    </source>
</evidence>
<evidence type="ECO:0000256" key="3">
    <source>
        <dbReference type="ARBA" id="ARBA00022912"/>
    </source>
</evidence>
<comment type="similarity">
    <text evidence="4">Belongs to the PP2C family.</text>
</comment>
<evidence type="ECO:0000313" key="6">
    <source>
        <dbReference type="EMBL" id="RDB23492.1"/>
    </source>
</evidence>
<dbReference type="STRING" id="39966.A0A369JQ75"/>
<dbReference type="Pfam" id="PF00481">
    <property type="entry name" value="PP2C"/>
    <property type="match status" value="1"/>
</dbReference>
<dbReference type="OrthoDB" id="420076at2759"/>
<keyword evidence="1" id="KW-0479">Metal-binding</keyword>
<dbReference type="Proteomes" id="UP000076154">
    <property type="component" value="Unassembled WGS sequence"/>
</dbReference>
<dbReference type="PROSITE" id="PS01032">
    <property type="entry name" value="PPM_1"/>
    <property type="match status" value="1"/>
</dbReference>
<reference evidence="6" key="1">
    <citation type="submission" date="2018-04" db="EMBL/GenBank/DDBJ databases">
        <title>Whole genome sequencing of Hypsizygus marmoreus.</title>
        <authorList>
            <person name="Choi I.-G."/>
            <person name="Min B."/>
            <person name="Kim J.-G."/>
            <person name="Kim S."/>
            <person name="Oh Y.-L."/>
            <person name="Kong W.-S."/>
            <person name="Park H."/>
            <person name="Jeong J."/>
            <person name="Song E.-S."/>
        </authorList>
    </citation>
    <scope>NUCLEOTIDE SEQUENCE [LARGE SCALE GENOMIC DNA]</scope>
    <source>
        <strain evidence="6">51987-8</strain>
    </source>
</reference>
<comment type="caution">
    <text evidence="6">The sequence shown here is derived from an EMBL/GenBank/DDBJ whole genome shotgun (WGS) entry which is preliminary data.</text>
</comment>
<keyword evidence="7" id="KW-1185">Reference proteome</keyword>
<protein>
    <submittedName>
        <fullName evidence="6">Protein phosphatase 2C C10F6.17c</fullName>
    </submittedName>
</protein>
<proteinExistence type="inferred from homology"/>
<dbReference type="GO" id="GO:0004722">
    <property type="term" value="F:protein serine/threonine phosphatase activity"/>
    <property type="evidence" value="ECO:0007669"/>
    <property type="project" value="InterPro"/>
</dbReference>
<dbReference type="PANTHER" id="PTHR13832:SF792">
    <property type="entry name" value="GM14286P"/>
    <property type="match status" value="1"/>
</dbReference>
<evidence type="ECO:0000256" key="1">
    <source>
        <dbReference type="ARBA" id="ARBA00022723"/>
    </source>
</evidence>
<dbReference type="PANTHER" id="PTHR13832">
    <property type="entry name" value="PROTEIN PHOSPHATASE 2C"/>
    <property type="match status" value="1"/>
</dbReference>
<dbReference type="InterPro" id="IPR036457">
    <property type="entry name" value="PPM-type-like_dom_sf"/>
</dbReference>
<dbReference type="CDD" id="cd00143">
    <property type="entry name" value="PP2Cc"/>
    <property type="match status" value="1"/>
</dbReference>
<keyword evidence="3 4" id="KW-0904">Protein phosphatase</keyword>